<dbReference type="AlphaFoldDB" id="A0A1I5FGM0"/>
<evidence type="ECO:0000313" key="1">
    <source>
        <dbReference type="EMBL" id="SFO22897.1"/>
    </source>
</evidence>
<evidence type="ECO:0008006" key="3">
    <source>
        <dbReference type="Google" id="ProtNLM"/>
    </source>
</evidence>
<sequence>MNIYIYICKYNLFYDIMYNYQELLNADEWKKFSNEILKRDNYTCQICHKKGFRNGLFVPITSLNEALDFFADYRFDGKTIQEIIIDKENCISKEYFFKPTKWNNYYRPLINQKDGQTDYQYAVEKIEYADTRLYCDHIHKEKILFSHKPFHYKLMAHKDSDILTAKSFLERNNNVREQSLEEKNGGNVFYGAGFIIDHFNKTGSGEGGNIQVIDHENSHQSVRITTNEFCIFIDLKCDGHNAFFQKLNVHHTFYYYGNTLPWGYYWKDLVTLCEDCHRHLHEKQEVPIYDVDMRKINDELETCDRCNGTGFLPQYNHVQNGICFKCHGTRKIFMK</sequence>
<proteinExistence type="predicted"/>
<accession>A0A1I5FGM0</accession>
<dbReference type="Proteomes" id="UP000183766">
    <property type="component" value="Unassembled WGS sequence"/>
</dbReference>
<organism evidence="1 2">
    <name type="scientific">Bacteroides xylanisolvens</name>
    <dbReference type="NCBI Taxonomy" id="371601"/>
    <lineage>
        <taxon>Bacteria</taxon>
        <taxon>Pseudomonadati</taxon>
        <taxon>Bacteroidota</taxon>
        <taxon>Bacteroidia</taxon>
        <taxon>Bacteroidales</taxon>
        <taxon>Bacteroidaceae</taxon>
        <taxon>Bacteroides</taxon>
    </lineage>
</organism>
<dbReference type="EMBL" id="FOUM01000081">
    <property type="protein sequence ID" value="SFO22897.1"/>
    <property type="molecule type" value="Genomic_DNA"/>
</dbReference>
<protein>
    <recommendedName>
        <fullName evidence="3">HNH endonuclease</fullName>
    </recommendedName>
</protein>
<name>A0A1I5FGM0_9BACE</name>
<dbReference type="RefSeq" id="WP_074911537.1">
    <property type="nucleotide sequence ID" value="NZ_FOUM01000081.1"/>
</dbReference>
<evidence type="ECO:0000313" key="2">
    <source>
        <dbReference type="Proteomes" id="UP000183766"/>
    </source>
</evidence>
<gene>
    <name evidence="1" type="ORF">SAMN05216250_1812</name>
</gene>
<reference evidence="1 2" key="1">
    <citation type="submission" date="2016-10" db="EMBL/GenBank/DDBJ databases">
        <authorList>
            <person name="de Groot N.N."/>
        </authorList>
    </citation>
    <scope>NUCLEOTIDE SEQUENCE [LARGE SCALE GENOMIC DNA]</scope>
    <source>
        <strain evidence="1 2">NLAE-zl-C202</strain>
    </source>
</reference>